<organism evidence="2 3">
    <name type="scientific">Wickerhamomyces pijperi</name>
    <name type="common">Yeast</name>
    <name type="synonym">Pichia pijperi</name>
    <dbReference type="NCBI Taxonomy" id="599730"/>
    <lineage>
        <taxon>Eukaryota</taxon>
        <taxon>Fungi</taxon>
        <taxon>Dikarya</taxon>
        <taxon>Ascomycota</taxon>
        <taxon>Saccharomycotina</taxon>
        <taxon>Saccharomycetes</taxon>
        <taxon>Phaffomycetales</taxon>
        <taxon>Wickerhamomycetaceae</taxon>
        <taxon>Wickerhamomyces</taxon>
    </lineage>
</organism>
<dbReference type="Pfam" id="PF04032">
    <property type="entry name" value="Rpr2"/>
    <property type="match status" value="1"/>
</dbReference>
<feature type="compositionally biased region" description="Low complexity" evidence="1">
    <location>
        <begin position="149"/>
        <end position="170"/>
    </location>
</feature>
<evidence type="ECO:0000313" key="3">
    <source>
        <dbReference type="Proteomes" id="UP000774326"/>
    </source>
</evidence>
<evidence type="ECO:0000256" key="1">
    <source>
        <dbReference type="SAM" id="MobiDB-lite"/>
    </source>
</evidence>
<dbReference type="OrthoDB" id="4023582at2759"/>
<protein>
    <submittedName>
        <fullName evidence="2">Uncharacterized protein</fullName>
    </submittedName>
</protein>
<dbReference type="AlphaFoldDB" id="A0A9P8Q866"/>
<keyword evidence="3" id="KW-1185">Reference proteome</keyword>
<dbReference type="EMBL" id="JAEUBG010002298">
    <property type="protein sequence ID" value="KAH3684840.1"/>
    <property type="molecule type" value="Genomic_DNA"/>
</dbReference>
<dbReference type="GO" id="GO:0006396">
    <property type="term" value="P:RNA processing"/>
    <property type="evidence" value="ECO:0007669"/>
    <property type="project" value="InterPro"/>
</dbReference>
<name>A0A9P8Q866_WICPI</name>
<comment type="caution">
    <text evidence="2">The sequence shown here is derived from an EMBL/GenBank/DDBJ whole genome shotgun (WGS) entry which is preliminary data.</text>
</comment>
<feature type="region of interest" description="Disordered" evidence="1">
    <location>
        <begin position="149"/>
        <end position="209"/>
    </location>
</feature>
<sequence length="209" mass="23083">MDTSIREKASLHSFSTLLTTSICPQLCAVQSFDFTKRAKYSNHDIPPALVNGSTFCSKCNTLLIPGVTLKMRIVRSLPKKKKDTPNPNQRNLSTVLSKMNLKVPSQKLSSKSKQKEQKVTMLNYKCLSCGKSKVIDCYTAVPASAKSAQGSAQGINNSSSSPNNNNSQVTKTKKKKKNNLLSLLDAKKKQEEKNDKRGGILSFEDFLKH</sequence>
<dbReference type="Proteomes" id="UP000774326">
    <property type="component" value="Unassembled WGS sequence"/>
</dbReference>
<gene>
    <name evidence="2" type="ORF">WICPIJ_004193</name>
</gene>
<reference evidence="2" key="1">
    <citation type="journal article" date="2021" name="Open Biol.">
        <title>Shared evolutionary footprints suggest mitochondrial oxidative damage underlies multiple complex I losses in fungi.</title>
        <authorList>
            <person name="Schikora-Tamarit M.A."/>
            <person name="Marcet-Houben M."/>
            <person name="Nosek J."/>
            <person name="Gabaldon T."/>
        </authorList>
    </citation>
    <scope>NUCLEOTIDE SEQUENCE</scope>
    <source>
        <strain evidence="2">CBS2887</strain>
    </source>
</reference>
<dbReference type="InterPro" id="IPR007175">
    <property type="entry name" value="Rpr2/Snm1/Rpp21"/>
</dbReference>
<evidence type="ECO:0000313" key="2">
    <source>
        <dbReference type="EMBL" id="KAH3684840.1"/>
    </source>
</evidence>
<feature type="compositionally biased region" description="Basic and acidic residues" evidence="1">
    <location>
        <begin position="185"/>
        <end position="198"/>
    </location>
</feature>
<dbReference type="Gene3D" id="6.20.50.20">
    <property type="match status" value="1"/>
</dbReference>
<reference evidence="2" key="2">
    <citation type="submission" date="2021-01" db="EMBL/GenBank/DDBJ databases">
        <authorList>
            <person name="Schikora-Tamarit M.A."/>
        </authorList>
    </citation>
    <scope>NUCLEOTIDE SEQUENCE</scope>
    <source>
        <strain evidence="2">CBS2887</strain>
    </source>
</reference>
<proteinExistence type="predicted"/>
<accession>A0A9P8Q866</accession>